<evidence type="ECO:0000259" key="1">
    <source>
        <dbReference type="PROSITE" id="PS50011"/>
    </source>
</evidence>
<dbReference type="SMART" id="SM00220">
    <property type="entry name" value="S_TKc"/>
    <property type="match status" value="1"/>
</dbReference>
<accession>A0AAU8JH30</accession>
<dbReference type="SUPFAM" id="SSF56112">
    <property type="entry name" value="Protein kinase-like (PK-like)"/>
    <property type="match status" value="1"/>
</dbReference>
<dbReference type="PROSITE" id="PS50011">
    <property type="entry name" value="PROTEIN_KINASE_DOM"/>
    <property type="match status" value="1"/>
</dbReference>
<gene>
    <name evidence="2" type="ORF">ABWT76_000952</name>
</gene>
<dbReference type="CDD" id="cd14014">
    <property type="entry name" value="STKc_PknB_like"/>
    <property type="match status" value="1"/>
</dbReference>
<dbReference type="Gene3D" id="1.10.510.10">
    <property type="entry name" value="Transferase(Phosphotransferase) domain 1"/>
    <property type="match status" value="1"/>
</dbReference>
<dbReference type="EC" id="2.7.11.1" evidence="2"/>
<sequence length="201" mass="22381">MRSRRSVADAISRQRCGCNIAQNLSLPGVVKVDSLEYHQQKPFLVFQDIGGISLKKYLAGRPLPLLKFLAIAIQITKIVGEIHGGNIIHKDINPSNIIINPSTNEVKIIDFGIATQLSRENPTVKNPHVLEGTLSYISPEQTGRMNRVIDYRSDFYSLGVTFYELLTGKLPFTSQDPLELVHCHLATQPPSPLFVPKLPQI</sequence>
<reference evidence="2" key="1">
    <citation type="submission" date="2024-07" db="EMBL/GenBank/DDBJ databases">
        <authorList>
            <person name="Kim Y.J."/>
            <person name="Jeong J.Y."/>
        </authorList>
    </citation>
    <scope>NUCLEOTIDE SEQUENCE</scope>
    <source>
        <strain evidence="2">GIHE-MW2</strain>
    </source>
</reference>
<dbReference type="GO" id="GO:0005524">
    <property type="term" value="F:ATP binding"/>
    <property type="evidence" value="ECO:0007669"/>
    <property type="project" value="InterPro"/>
</dbReference>
<dbReference type="PANTHER" id="PTHR24362">
    <property type="entry name" value="SERINE/THREONINE-PROTEIN KINASE NEK"/>
    <property type="match status" value="1"/>
</dbReference>
<protein>
    <submittedName>
        <fullName evidence="2">Serine/threonine-protein kinase</fullName>
        <ecNumber evidence="2">2.7.11.1</ecNumber>
    </submittedName>
</protein>
<dbReference type="Pfam" id="PF00069">
    <property type="entry name" value="Pkinase"/>
    <property type="match status" value="1"/>
</dbReference>
<dbReference type="InterPro" id="IPR011009">
    <property type="entry name" value="Kinase-like_dom_sf"/>
</dbReference>
<dbReference type="EMBL" id="CP159837">
    <property type="protein sequence ID" value="XCM38124.1"/>
    <property type="molecule type" value="Genomic_DNA"/>
</dbReference>
<dbReference type="InterPro" id="IPR000719">
    <property type="entry name" value="Prot_kinase_dom"/>
</dbReference>
<proteinExistence type="predicted"/>
<keyword evidence="2" id="KW-0418">Kinase</keyword>
<keyword evidence="2" id="KW-0808">Transferase</keyword>
<dbReference type="PANTHER" id="PTHR24362:SF309">
    <property type="entry name" value="PROTEIN KINASE DOMAIN-CONTAINING PROTEIN"/>
    <property type="match status" value="1"/>
</dbReference>
<dbReference type="GO" id="GO:0004674">
    <property type="term" value="F:protein serine/threonine kinase activity"/>
    <property type="evidence" value="ECO:0007669"/>
    <property type="project" value="UniProtKB-EC"/>
</dbReference>
<dbReference type="AlphaFoldDB" id="A0AAU8JH30"/>
<organism evidence="2">
    <name type="scientific">Planktothricoides raciborskii GIHE-MW2</name>
    <dbReference type="NCBI Taxonomy" id="2792601"/>
    <lineage>
        <taxon>Bacteria</taxon>
        <taxon>Bacillati</taxon>
        <taxon>Cyanobacteriota</taxon>
        <taxon>Cyanophyceae</taxon>
        <taxon>Oscillatoriophycideae</taxon>
        <taxon>Oscillatoriales</taxon>
        <taxon>Oscillatoriaceae</taxon>
        <taxon>Planktothricoides</taxon>
    </lineage>
</organism>
<feature type="domain" description="Protein kinase" evidence="1">
    <location>
        <begin position="1"/>
        <end position="201"/>
    </location>
</feature>
<name>A0AAU8JH30_9CYAN</name>
<evidence type="ECO:0000313" key="2">
    <source>
        <dbReference type="EMBL" id="XCM38124.1"/>
    </source>
</evidence>
<dbReference type="RefSeq" id="WP_354635733.1">
    <property type="nucleotide sequence ID" value="NZ_CP159837.1"/>
</dbReference>